<dbReference type="InterPro" id="IPR006638">
    <property type="entry name" value="Elp3/MiaA/NifB-like_rSAM"/>
</dbReference>
<dbReference type="SMART" id="SM00729">
    <property type="entry name" value="Elp3"/>
    <property type="match status" value="1"/>
</dbReference>
<dbReference type="PROSITE" id="PS51918">
    <property type="entry name" value="RADICAL_SAM"/>
    <property type="match status" value="1"/>
</dbReference>
<dbReference type="SFLD" id="SFLDG01082">
    <property type="entry name" value="B12-binding_domain_containing"/>
    <property type="match status" value="1"/>
</dbReference>
<keyword evidence="3" id="KW-1185">Reference proteome</keyword>
<dbReference type="InterPro" id="IPR045784">
    <property type="entry name" value="Radical_SAM_N2"/>
</dbReference>
<dbReference type="RefSeq" id="WP_160201376.1">
    <property type="nucleotide sequence ID" value="NZ_QXWK01000009.1"/>
</dbReference>
<proteinExistence type="predicted"/>
<dbReference type="SFLD" id="SFLDS00029">
    <property type="entry name" value="Radical_SAM"/>
    <property type="match status" value="1"/>
</dbReference>
<dbReference type="EMBL" id="QXWK01000009">
    <property type="protein sequence ID" value="NBH61093.1"/>
    <property type="molecule type" value="Genomic_DNA"/>
</dbReference>
<gene>
    <name evidence="2" type="ORF">D0435_05440</name>
</gene>
<evidence type="ECO:0000313" key="3">
    <source>
        <dbReference type="Proteomes" id="UP000446866"/>
    </source>
</evidence>
<evidence type="ECO:0000313" key="2">
    <source>
        <dbReference type="EMBL" id="NBH61093.1"/>
    </source>
</evidence>
<dbReference type="InterPro" id="IPR058240">
    <property type="entry name" value="rSAM_sf"/>
</dbReference>
<dbReference type="Gene3D" id="3.80.30.20">
    <property type="entry name" value="tm_1862 like domain"/>
    <property type="match status" value="1"/>
</dbReference>
<dbReference type="InterPro" id="IPR007197">
    <property type="entry name" value="rSAM"/>
</dbReference>
<organism evidence="2 3">
    <name type="scientific">Anaerotruncus colihominis</name>
    <dbReference type="NCBI Taxonomy" id="169435"/>
    <lineage>
        <taxon>Bacteria</taxon>
        <taxon>Bacillati</taxon>
        <taxon>Bacillota</taxon>
        <taxon>Clostridia</taxon>
        <taxon>Eubacteriales</taxon>
        <taxon>Oscillospiraceae</taxon>
        <taxon>Anaerotruncus</taxon>
    </lineage>
</organism>
<dbReference type="GO" id="GO:0051536">
    <property type="term" value="F:iron-sulfur cluster binding"/>
    <property type="evidence" value="ECO:0007669"/>
    <property type="project" value="InterPro"/>
</dbReference>
<dbReference type="InterPro" id="IPR023404">
    <property type="entry name" value="rSAM_horseshoe"/>
</dbReference>
<comment type="caution">
    <text evidence="2">The sequence shown here is derived from an EMBL/GenBank/DDBJ whole genome shotgun (WGS) entry which is preliminary data.</text>
</comment>
<dbReference type="GO" id="GO:0003824">
    <property type="term" value="F:catalytic activity"/>
    <property type="evidence" value="ECO:0007669"/>
    <property type="project" value="InterPro"/>
</dbReference>
<dbReference type="PANTHER" id="PTHR42731">
    <property type="entry name" value="SLL1084 PROTEIN"/>
    <property type="match status" value="1"/>
</dbReference>
<name>A0A845QK12_9FIRM</name>
<dbReference type="InterPro" id="IPR023862">
    <property type="entry name" value="CHP03960_rSAM"/>
</dbReference>
<sequence length="614" mass="69364">MNLTETLNHLLKQVEKPARYIGNEINMIRKKPDSVKARLAFAFPDLYEIGMSYMGLSILYNIINKDDELACERVFAPAPDMEALMREMDVPLFTLENKTPVREMDFLGFTLQYEMSFTTILNMLELGNIPLLAAERTEEDPLIIAGGPCAYNPEPLADFVDIFLIGDGEKSLPLLLKKYGRAKESGMDKTSFLKEIAGDTGVYIPSFYKAIYNEDGTVNSYEKNFEGAPDKVQRCILPDIEDVDFPTNPMVPLMETVHDRSVVETFRGCTRGCRFCQAGMIYRPVRERSKDKIMDLAMKQLANSGHEELSLLSLSTSDYSAFEPLAIELMRKCKEQNVSLSLPSLRLDSFSFQVLEEIQGYKKSGLTFAPEAGTQRLRDVINKGITEEDIYSAVEQAIELGWKHIKLYFMIGLPTETDEDLDGIAEIARKVVQLHRDSGKGGRFTVTVSVSNFVPKAHTPFQWAPQNTTEEFTRKHNYLSGKLKIKGVTFNYHDDAVSTFEAVFARGDRKLGKLLLAAHNEGCRLDGWSEHFSLEKWNRAVEKSGIDMDFYTTRARQFDEILPWDIVDAAVSKKFLISEAEKAEKETTTKDCRYGCAGCGINSRVECKWGGIYA</sequence>
<dbReference type="Pfam" id="PF19864">
    <property type="entry name" value="Radical_SAM_N2"/>
    <property type="match status" value="1"/>
</dbReference>
<accession>A0A845QK12</accession>
<dbReference type="Pfam" id="PF04055">
    <property type="entry name" value="Radical_SAM"/>
    <property type="match status" value="1"/>
</dbReference>
<evidence type="ECO:0000259" key="1">
    <source>
        <dbReference type="PROSITE" id="PS51918"/>
    </source>
</evidence>
<dbReference type="NCBIfam" id="TIGR03960">
    <property type="entry name" value="rSAM_fuse_unch"/>
    <property type="match status" value="1"/>
</dbReference>
<protein>
    <submittedName>
        <fullName evidence="2">TIGR03960 family B12-binding radical SAM protein</fullName>
    </submittedName>
</protein>
<dbReference type="Proteomes" id="UP000446866">
    <property type="component" value="Unassembled WGS sequence"/>
</dbReference>
<dbReference type="CDD" id="cd01335">
    <property type="entry name" value="Radical_SAM"/>
    <property type="match status" value="1"/>
</dbReference>
<reference evidence="2 3" key="1">
    <citation type="submission" date="2018-08" db="EMBL/GenBank/DDBJ databases">
        <title>Murine metabolic-syndrome-specific gut microbial biobank.</title>
        <authorList>
            <person name="Liu C."/>
        </authorList>
    </citation>
    <scope>NUCLEOTIDE SEQUENCE [LARGE SCALE GENOMIC DNA]</scope>
    <source>
        <strain evidence="2 3">28</strain>
    </source>
</reference>
<dbReference type="PANTHER" id="PTHR42731:SF1">
    <property type="entry name" value="RADICAL SAM DOMAIN PROTEIN"/>
    <property type="match status" value="1"/>
</dbReference>
<dbReference type="AlphaFoldDB" id="A0A845QK12"/>
<feature type="domain" description="Radical SAM core" evidence="1">
    <location>
        <begin position="255"/>
        <end position="482"/>
    </location>
</feature>
<dbReference type="SUPFAM" id="SSF102114">
    <property type="entry name" value="Radical SAM enzymes"/>
    <property type="match status" value="1"/>
</dbReference>